<sequence length="65" mass="7652">MSIQWRDLTGRLTRRYSLAGNQDENKYAFSDEPNGTSKLQDRVALEVMQYEEHQTRERHAAARIL</sequence>
<gene>
    <name evidence="1" type="ORF">HNQ72_006220</name>
</gene>
<dbReference type="EMBL" id="JACHEG010000020">
    <property type="protein sequence ID" value="MBB6166368.1"/>
    <property type="molecule type" value="Genomic_DNA"/>
</dbReference>
<comment type="caution">
    <text evidence="1">The sequence shown here is derived from an EMBL/GenBank/DDBJ whole genome shotgun (WGS) entry which is preliminary data.</text>
</comment>
<reference evidence="1 2" key="1">
    <citation type="submission" date="2020-08" db="EMBL/GenBank/DDBJ databases">
        <title>Genomic Encyclopedia of Type Strains, Phase IV (KMG-IV): sequencing the most valuable type-strain genomes for metagenomic binning, comparative biology and taxonomic classification.</title>
        <authorList>
            <person name="Goeker M."/>
        </authorList>
    </citation>
    <scope>NUCLEOTIDE SEQUENCE [LARGE SCALE GENOMIC DNA]</scope>
    <source>
        <strain evidence="1 2">DSM 100734</strain>
    </source>
</reference>
<protein>
    <submittedName>
        <fullName evidence="1">Uncharacterized protein</fullName>
    </submittedName>
</protein>
<organism evidence="1 2">
    <name type="scientific">Rhizobium wenxiniae</name>
    <dbReference type="NCBI Taxonomy" id="1737357"/>
    <lineage>
        <taxon>Bacteria</taxon>
        <taxon>Pseudomonadati</taxon>
        <taxon>Pseudomonadota</taxon>
        <taxon>Alphaproteobacteria</taxon>
        <taxon>Hyphomicrobiales</taxon>
        <taxon>Rhizobiaceae</taxon>
        <taxon>Rhizobium/Agrobacterium group</taxon>
        <taxon>Rhizobium</taxon>
    </lineage>
</organism>
<dbReference type="AlphaFoldDB" id="A0A7W9YEP3"/>
<keyword evidence="2" id="KW-1185">Reference proteome</keyword>
<feature type="non-terminal residue" evidence="1">
    <location>
        <position position="65"/>
    </location>
</feature>
<name>A0A7W9YEP3_9HYPH</name>
<proteinExistence type="predicted"/>
<evidence type="ECO:0000313" key="1">
    <source>
        <dbReference type="EMBL" id="MBB6166368.1"/>
    </source>
</evidence>
<accession>A0A7W9YEP3</accession>
<evidence type="ECO:0000313" key="2">
    <source>
        <dbReference type="Proteomes" id="UP000547879"/>
    </source>
</evidence>
<dbReference type="RefSeq" id="WP_210319769.1">
    <property type="nucleotide sequence ID" value="NZ_JACHEG010000020.1"/>
</dbReference>
<dbReference type="Proteomes" id="UP000547879">
    <property type="component" value="Unassembled WGS sequence"/>
</dbReference>